<proteinExistence type="predicted"/>
<dbReference type="EMBL" id="OD004213">
    <property type="protein sequence ID" value="CAD7409526.1"/>
    <property type="molecule type" value="Genomic_DNA"/>
</dbReference>
<organism evidence="2">
    <name type="scientific">Timema poppense</name>
    <name type="common">Walking stick</name>
    <dbReference type="NCBI Taxonomy" id="170557"/>
    <lineage>
        <taxon>Eukaryota</taxon>
        <taxon>Metazoa</taxon>
        <taxon>Ecdysozoa</taxon>
        <taxon>Arthropoda</taxon>
        <taxon>Hexapoda</taxon>
        <taxon>Insecta</taxon>
        <taxon>Pterygota</taxon>
        <taxon>Neoptera</taxon>
        <taxon>Polyneoptera</taxon>
        <taxon>Phasmatodea</taxon>
        <taxon>Timematodea</taxon>
        <taxon>Timematoidea</taxon>
        <taxon>Timematidae</taxon>
        <taxon>Timema</taxon>
    </lineage>
</organism>
<evidence type="ECO:0000313" key="2">
    <source>
        <dbReference type="EMBL" id="CAD7409526.1"/>
    </source>
</evidence>
<dbReference type="AlphaFoldDB" id="A0A7R9D9I3"/>
<name>A0A7R9D9I3_TIMPO</name>
<evidence type="ECO:0000256" key="1">
    <source>
        <dbReference type="SAM" id="MobiDB-lite"/>
    </source>
</evidence>
<protein>
    <submittedName>
        <fullName evidence="2">Uncharacterized protein</fullName>
    </submittedName>
</protein>
<feature type="region of interest" description="Disordered" evidence="1">
    <location>
        <begin position="58"/>
        <end position="78"/>
    </location>
</feature>
<gene>
    <name evidence="2" type="ORF">TPSB3V08_LOCUS6884</name>
</gene>
<reference evidence="2" key="1">
    <citation type="submission" date="2020-11" db="EMBL/GenBank/DDBJ databases">
        <authorList>
            <person name="Tran Van P."/>
        </authorList>
    </citation>
    <scope>NUCLEOTIDE SEQUENCE</scope>
</reference>
<accession>A0A7R9D9I3</accession>
<sequence>MMEQSTHKFLAAPNPPGKITASTELAFSSASGLIAPRAILADSARTFLDSPSTGLPCGQTENYWQPEQGTNTPSQGSYSVSWPYTQSRATHESIRSEHFRTTNLYWSRDVIPFISDSDDDSIENILKNYSSDSDNTNDIIDVSYNENVTAKPKYELKYKRIKQVPESESEDDVSSINTIACPDQLSSFDGLRVEWYKGVPTTRVSRWAVGQGPGNVSRSGR</sequence>